<comment type="caution">
    <text evidence="3">The sequence shown here is derived from an EMBL/GenBank/DDBJ whole genome shotgun (WGS) entry which is preliminary data.</text>
</comment>
<dbReference type="Gene3D" id="3.30.420.240">
    <property type="match status" value="1"/>
</dbReference>
<proteinExistence type="predicted"/>
<protein>
    <submittedName>
        <fullName evidence="3">Phage terminase large subunit</fullName>
    </submittedName>
</protein>
<keyword evidence="1" id="KW-1188">Viral release from host cell</keyword>
<dbReference type="Pfam" id="PF17289">
    <property type="entry name" value="Terminase_6C"/>
    <property type="match status" value="1"/>
</dbReference>
<keyword evidence="4" id="KW-1185">Reference proteome</keyword>
<dbReference type="EMBL" id="BAAAWD010000004">
    <property type="protein sequence ID" value="GAA2990733.1"/>
    <property type="molecule type" value="Genomic_DNA"/>
</dbReference>
<feature type="domain" description="Terminase large subunit gp17-like C-terminal" evidence="2">
    <location>
        <begin position="326"/>
        <end position="466"/>
    </location>
</feature>
<dbReference type="Pfam" id="PF03237">
    <property type="entry name" value="Terminase_6N"/>
    <property type="match status" value="1"/>
</dbReference>
<organism evidence="3 4">
    <name type="scientific">Streptosporangium longisporum</name>
    <dbReference type="NCBI Taxonomy" id="46187"/>
    <lineage>
        <taxon>Bacteria</taxon>
        <taxon>Bacillati</taxon>
        <taxon>Actinomycetota</taxon>
        <taxon>Actinomycetes</taxon>
        <taxon>Streptosporangiales</taxon>
        <taxon>Streptosporangiaceae</taxon>
        <taxon>Streptosporangium</taxon>
    </lineage>
</organism>
<reference evidence="3 4" key="1">
    <citation type="journal article" date="2019" name="Int. J. Syst. Evol. Microbiol.">
        <title>The Global Catalogue of Microorganisms (GCM) 10K type strain sequencing project: providing services to taxonomists for standard genome sequencing and annotation.</title>
        <authorList>
            <consortium name="The Broad Institute Genomics Platform"/>
            <consortium name="The Broad Institute Genome Sequencing Center for Infectious Disease"/>
            <person name="Wu L."/>
            <person name="Ma J."/>
        </authorList>
    </citation>
    <scope>NUCLEOTIDE SEQUENCE [LARGE SCALE GENOMIC DNA]</scope>
    <source>
        <strain evidence="3 4">JCM 3106</strain>
    </source>
</reference>
<evidence type="ECO:0000313" key="4">
    <source>
        <dbReference type="Proteomes" id="UP001499930"/>
    </source>
</evidence>
<dbReference type="InterPro" id="IPR035421">
    <property type="entry name" value="Terminase_6C"/>
</dbReference>
<gene>
    <name evidence="3" type="primary">terL_1</name>
    <name evidence="3" type="ORF">GCM10017559_08500</name>
</gene>
<evidence type="ECO:0000256" key="1">
    <source>
        <dbReference type="ARBA" id="ARBA00022612"/>
    </source>
</evidence>
<dbReference type="RefSeq" id="WP_344888527.1">
    <property type="nucleotide sequence ID" value="NZ_BAAAWD010000004.1"/>
</dbReference>
<name>A0ABN3XTZ8_9ACTN</name>
<evidence type="ECO:0000259" key="2">
    <source>
        <dbReference type="Pfam" id="PF17289"/>
    </source>
</evidence>
<dbReference type="InterPro" id="IPR006517">
    <property type="entry name" value="Phage_terminase_lsu-like_C"/>
</dbReference>
<dbReference type="Proteomes" id="UP001499930">
    <property type="component" value="Unassembled WGS sequence"/>
</dbReference>
<sequence>MTVLADAAFRHAASMFQPKIRKWASPGAMAAALDHTHRQTAMLDLIDRELVALFDGDDHDRLMVFCPPQEGKSQKISRRTPAWLLSHDPTLRIGIVSYADNKAERWGRQIRRDILNHPELGITLRQDSRAAGRWETEQGGGLICVGLAAGITGEPIDVLLVDDPVRGRAEAESQTYREAAWDWWESNGSTRLSSRGKAVLMMTRWNEDDLAGRMEKREPGRWRIVRIPAIAEDRDPLGRHPGEELVSVQDRAPGYFRNLRTVRSSYVWNSIYQQTPTAAEGNLFRRADFRYWQGMPADPARHGVLAGQRVDLGGRAVALDDCWRFITVDLAASKRTSADYTVASAWAISGDGDLILLGRNRGRMSEAEHWDHVRPLQQRWAADTVFIEQSFISTTLAIDATAAGIPVQPLTADTDKITRALPATSRMKAHRVWFPAGVDWLDEWCDELASFPSAAHDDQVDTLSYAARVVSAHWLPQENAEQVAARRAPVDDGVIGQAYAAATGGSGDLDFMAIDY</sequence>
<accession>A0ABN3XTZ8</accession>
<evidence type="ECO:0000313" key="3">
    <source>
        <dbReference type="EMBL" id="GAA2990733.1"/>
    </source>
</evidence>
<dbReference type="NCBIfam" id="TIGR01630">
    <property type="entry name" value="psiM2_ORF9"/>
    <property type="match status" value="1"/>
</dbReference>